<dbReference type="GO" id="GO:0005777">
    <property type="term" value="C:peroxisome"/>
    <property type="evidence" value="ECO:0007669"/>
    <property type="project" value="TreeGrafter"/>
</dbReference>
<dbReference type="EC" id="1.2.1.84" evidence="1"/>
<comment type="function">
    <text evidence="1">Catalyzes the reduction of fatty acyl-CoA to fatty alcohols.</text>
</comment>
<keyword evidence="1" id="KW-0444">Lipid biosynthesis</keyword>
<reference evidence="3 4" key="1">
    <citation type="journal article" date="2019" name="Sci. Rep.">
        <title>Orb-weaving spider Araneus ventricosus genome elucidates the spidroin gene catalogue.</title>
        <authorList>
            <person name="Kono N."/>
            <person name="Nakamura H."/>
            <person name="Ohtoshi R."/>
            <person name="Moran D.A.P."/>
            <person name="Shinohara A."/>
            <person name="Yoshida Y."/>
            <person name="Fujiwara M."/>
            <person name="Mori M."/>
            <person name="Tomita M."/>
            <person name="Arakawa K."/>
        </authorList>
    </citation>
    <scope>NUCLEOTIDE SEQUENCE [LARGE SCALE GENOMIC DNA]</scope>
</reference>
<evidence type="ECO:0000313" key="4">
    <source>
        <dbReference type="Proteomes" id="UP000499080"/>
    </source>
</evidence>
<keyword evidence="4" id="KW-1185">Reference proteome</keyword>
<dbReference type="Gene3D" id="3.40.50.720">
    <property type="entry name" value="NAD(P)-binding Rossmann-like Domain"/>
    <property type="match status" value="1"/>
</dbReference>
<keyword evidence="1" id="KW-0521">NADP</keyword>
<evidence type="ECO:0000256" key="1">
    <source>
        <dbReference type="RuleBase" id="RU363097"/>
    </source>
</evidence>
<dbReference type="PANTHER" id="PTHR11011:SF45">
    <property type="entry name" value="FATTY ACYL-COA REDUCTASE CG8306-RELATED"/>
    <property type="match status" value="1"/>
</dbReference>
<dbReference type="Proteomes" id="UP000499080">
    <property type="component" value="Unassembled WGS sequence"/>
</dbReference>
<dbReference type="OrthoDB" id="6422683at2759"/>
<dbReference type="AlphaFoldDB" id="A0A4Y2SDP9"/>
<keyword evidence="1" id="KW-0560">Oxidoreductase</keyword>
<dbReference type="InterPro" id="IPR013120">
    <property type="entry name" value="FAR_NAD-bd"/>
</dbReference>
<dbReference type="PANTHER" id="PTHR11011">
    <property type="entry name" value="MALE STERILITY PROTEIN 2-RELATED"/>
    <property type="match status" value="1"/>
</dbReference>
<dbReference type="GO" id="GO:0035336">
    <property type="term" value="P:long-chain fatty-acyl-CoA metabolic process"/>
    <property type="evidence" value="ECO:0007669"/>
    <property type="project" value="TreeGrafter"/>
</dbReference>
<gene>
    <name evidence="3" type="primary">FAR1_0</name>
    <name evidence="3" type="ORF">AVEN_115875_1</name>
</gene>
<dbReference type="EMBL" id="BGPR01021243">
    <property type="protein sequence ID" value="GBN86348.1"/>
    <property type="molecule type" value="Genomic_DNA"/>
</dbReference>
<dbReference type="InterPro" id="IPR026055">
    <property type="entry name" value="FAR"/>
</dbReference>
<feature type="non-terminal residue" evidence="3">
    <location>
        <position position="259"/>
    </location>
</feature>
<evidence type="ECO:0000259" key="2">
    <source>
        <dbReference type="Pfam" id="PF07993"/>
    </source>
</evidence>
<sequence length="259" mass="29551">MGNFYAEMDQSGENKNFQSVSDFFEGRSVLLTGASGFLGTVLLEILLRCCPGIASIYILLRSKGGFTPEQRKELIFEKKVFTVLKDRNPEVLKKVHVVSGDMSKPELGMSEENLKCITEQVSIVYHCAANLSLLKPVRYLIEKNGGSIKTMIELCRKMSKFCVLVYTSTFYSNCNHIDFPVKEEVYRLPFHAQKFLDVLKDENDDRLLEMVSMWKMNWPCWYPFSKCLAENIIQDMASDLPVAIIRPSLVGCTWKSPMP</sequence>
<dbReference type="InterPro" id="IPR036291">
    <property type="entry name" value="NAD(P)-bd_dom_sf"/>
</dbReference>
<comment type="catalytic activity">
    <reaction evidence="1">
        <text>a long-chain fatty acyl-CoA + 2 NADPH + 2 H(+) = a long-chain primary fatty alcohol + 2 NADP(+) + CoA</text>
        <dbReference type="Rhea" id="RHEA:52716"/>
        <dbReference type="ChEBI" id="CHEBI:15378"/>
        <dbReference type="ChEBI" id="CHEBI:57287"/>
        <dbReference type="ChEBI" id="CHEBI:57783"/>
        <dbReference type="ChEBI" id="CHEBI:58349"/>
        <dbReference type="ChEBI" id="CHEBI:77396"/>
        <dbReference type="ChEBI" id="CHEBI:83139"/>
        <dbReference type="EC" id="1.2.1.84"/>
    </reaction>
</comment>
<comment type="similarity">
    <text evidence="1">Belongs to the fatty acyl-CoA reductase family.</text>
</comment>
<proteinExistence type="inferred from homology"/>
<name>A0A4Y2SDP9_ARAVE</name>
<evidence type="ECO:0000313" key="3">
    <source>
        <dbReference type="EMBL" id="GBN86348.1"/>
    </source>
</evidence>
<accession>A0A4Y2SDP9</accession>
<dbReference type="GO" id="GO:0080019">
    <property type="term" value="F:alcohol-forming very long-chain fatty acyl-CoA reductase activity"/>
    <property type="evidence" value="ECO:0007669"/>
    <property type="project" value="InterPro"/>
</dbReference>
<organism evidence="3 4">
    <name type="scientific">Araneus ventricosus</name>
    <name type="common">Orbweaver spider</name>
    <name type="synonym">Epeira ventricosa</name>
    <dbReference type="NCBI Taxonomy" id="182803"/>
    <lineage>
        <taxon>Eukaryota</taxon>
        <taxon>Metazoa</taxon>
        <taxon>Ecdysozoa</taxon>
        <taxon>Arthropoda</taxon>
        <taxon>Chelicerata</taxon>
        <taxon>Arachnida</taxon>
        <taxon>Araneae</taxon>
        <taxon>Araneomorphae</taxon>
        <taxon>Entelegynae</taxon>
        <taxon>Araneoidea</taxon>
        <taxon>Araneidae</taxon>
        <taxon>Araneus</taxon>
    </lineage>
</organism>
<keyword evidence="1" id="KW-0443">Lipid metabolism</keyword>
<comment type="caution">
    <text evidence="3">The sequence shown here is derived from an EMBL/GenBank/DDBJ whole genome shotgun (WGS) entry which is preliminary data.</text>
</comment>
<dbReference type="GO" id="GO:0102965">
    <property type="term" value="F:alcohol-forming long-chain fatty acyl-CoA reductase activity"/>
    <property type="evidence" value="ECO:0007669"/>
    <property type="project" value="UniProtKB-EC"/>
</dbReference>
<dbReference type="Pfam" id="PF07993">
    <property type="entry name" value="NAD_binding_4"/>
    <property type="match status" value="1"/>
</dbReference>
<protein>
    <recommendedName>
        <fullName evidence="1">Fatty acyl-CoA reductase</fullName>
        <ecNumber evidence="1">1.2.1.84</ecNumber>
    </recommendedName>
</protein>
<dbReference type="SUPFAM" id="SSF51735">
    <property type="entry name" value="NAD(P)-binding Rossmann-fold domains"/>
    <property type="match status" value="1"/>
</dbReference>
<feature type="domain" description="Thioester reductase (TE)" evidence="2">
    <location>
        <begin position="31"/>
        <end position="252"/>
    </location>
</feature>